<evidence type="ECO:0000256" key="5">
    <source>
        <dbReference type="ARBA" id="ARBA00022958"/>
    </source>
</evidence>
<dbReference type="CDD" id="cd02062">
    <property type="entry name" value="Nitro_FMN_reductase"/>
    <property type="match status" value="1"/>
</dbReference>
<dbReference type="GO" id="GO:0046872">
    <property type="term" value="F:metal ion binding"/>
    <property type="evidence" value="ECO:0007669"/>
    <property type="project" value="UniProtKB-KW"/>
</dbReference>
<evidence type="ECO:0000256" key="3">
    <source>
        <dbReference type="ARBA" id="ARBA00022741"/>
    </source>
</evidence>
<dbReference type="GO" id="GO:0016491">
    <property type="term" value="F:oxidoreductase activity"/>
    <property type="evidence" value="ECO:0007669"/>
    <property type="project" value="InterPro"/>
</dbReference>
<keyword evidence="2" id="KW-0479">Metal-binding</keyword>
<name>A0A6N9YQA9_9ACTN</name>
<dbReference type="GO" id="GO:0005525">
    <property type="term" value="F:GTP binding"/>
    <property type="evidence" value="ECO:0007669"/>
    <property type="project" value="UniProtKB-KW"/>
</dbReference>
<dbReference type="InterPro" id="IPR000415">
    <property type="entry name" value="Nitroreductase-like"/>
</dbReference>
<dbReference type="NCBIfam" id="TIGR01916">
    <property type="entry name" value="F420_cofE"/>
    <property type="match status" value="1"/>
</dbReference>
<keyword evidence="7" id="KW-0464">Manganese</keyword>
<organism evidence="11 12">
    <name type="scientific">Phytoactinopolyspora alkaliphila</name>
    <dbReference type="NCBI Taxonomy" id="1783498"/>
    <lineage>
        <taxon>Bacteria</taxon>
        <taxon>Bacillati</taxon>
        <taxon>Actinomycetota</taxon>
        <taxon>Actinomycetes</taxon>
        <taxon>Jiangellales</taxon>
        <taxon>Jiangellaceae</taxon>
        <taxon>Phytoactinopolyspora</taxon>
    </lineage>
</organism>
<dbReference type="PANTHER" id="PTHR47917">
    <property type="match status" value="1"/>
</dbReference>
<gene>
    <name evidence="11" type="ORF">G1H11_17830</name>
</gene>
<protein>
    <submittedName>
        <fullName evidence="11">Coenzyme F420-0:L-glutamate ligase</fullName>
        <ecNumber evidence="11">6.3.2.31</ecNumber>
    </submittedName>
</protein>
<dbReference type="SUPFAM" id="SSF144010">
    <property type="entry name" value="CofE-like"/>
    <property type="match status" value="1"/>
</dbReference>
<evidence type="ECO:0000313" key="11">
    <source>
        <dbReference type="EMBL" id="NED97162.1"/>
    </source>
</evidence>
<feature type="domain" description="Nitroreductase" evidence="9">
    <location>
        <begin position="273"/>
        <end position="435"/>
    </location>
</feature>
<dbReference type="NCBIfam" id="NF009810">
    <property type="entry name" value="PRK13294.1"/>
    <property type="match status" value="1"/>
</dbReference>
<keyword evidence="4" id="KW-0460">Magnesium</keyword>
<dbReference type="Pfam" id="PF00881">
    <property type="entry name" value="Nitroreductase"/>
    <property type="match status" value="1"/>
</dbReference>
<dbReference type="RefSeq" id="WP_163819959.1">
    <property type="nucleotide sequence ID" value="NZ_JAAGOB010000010.1"/>
</dbReference>
<evidence type="ECO:0000313" key="12">
    <source>
        <dbReference type="Proteomes" id="UP000469185"/>
    </source>
</evidence>
<evidence type="ECO:0000256" key="1">
    <source>
        <dbReference type="ARBA" id="ARBA00022598"/>
    </source>
</evidence>
<accession>A0A6N9YQA9</accession>
<keyword evidence="8" id="KW-0511">Multifunctional enzyme</keyword>
<dbReference type="Gene3D" id="3.90.1660.10">
    <property type="entry name" value="CofE-like domain"/>
    <property type="match status" value="1"/>
</dbReference>
<dbReference type="SUPFAM" id="SSF55469">
    <property type="entry name" value="FMN-dependent nitroreductase-like"/>
    <property type="match status" value="1"/>
</dbReference>
<dbReference type="InterPro" id="IPR029479">
    <property type="entry name" value="Nitroreductase"/>
</dbReference>
<sequence>MSPPARFEVWGIPGLPEVRPGDDLAGLVAAALHDAATSGDDAGAGLADGDILVVTSKIVSKAEGRIRTGVDRDEAIDAEAVRTVSEWATPRGRTRVVETRHGFVMAAAGVDASNVTPGTIVLLPEDPDTSARRLRDGIRNRLGVRVGVIVTDTAGRVWRNGVVDLAIGAAGVVTLDDLRGRADPYGNDLGVTMVAVADEIAGATELVRTKLSGVPVAVVRGLSHLVLPLTGAAGAQAGTGGGGIPDPGASVLVRPSAEDRFRLGTPESMREAVANRRTVRSFTADPVDPAMIRRAIGAALTAPSPGAADQPPVRFVILESDSARTSLAAALAGRQPAGATEPALPAAACVVIPCLANDDAAARDRMGSNAVFQADADPAMILAAGAAVENMLIALAADGLGAVWIFPDPALTDAASATLDLPPGWMPVGAVAVGRPAAPGAAHPALPVDEFTIER</sequence>
<dbReference type="PANTHER" id="PTHR47917:SF1">
    <property type="entry name" value="COENZYME F420:L-GLUTAMATE LIGASE"/>
    <property type="match status" value="1"/>
</dbReference>
<evidence type="ECO:0000256" key="8">
    <source>
        <dbReference type="ARBA" id="ARBA00023268"/>
    </source>
</evidence>
<dbReference type="EC" id="6.3.2.31" evidence="11"/>
<evidence type="ECO:0000256" key="7">
    <source>
        <dbReference type="ARBA" id="ARBA00023211"/>
    </source>
</evidence>
<evidence type="ECO:0000256" key="4">
    <source>
        <dbReference type="ARBA" id="ARBA00022842"/>
    </source>
</evidence>
<dbReference type="AlphaFoldDB" id="A0A6N9YQA9"/>
<evidence type="ECO:0000259" key="10">
    <source>
        <dbReference type="Pfam" id="PF01996"/>
    </source>
</evidence>
<keyword evidence="5" id="KW-0630">Potassium</keyword>
<dbReference type="GO" id="GO:0052618">
    <property type="term" value="F:coenzyme F420-0:L-glutamate ligase activity"/>
    <property type="evidence" value="ECO:0007669"/>
    <property type="project" value="UniProtKB-EC"/>
</dbReference>
<dbReference type="Gene3D" id="3.30.1330.100">
    <property type="entry name" value="CofE-like"/>
    <property type="match status" value="1"/>
</dbReference>
<dbReference type="EMBL" id="JAAGOB010000010">
    <property type="protein sequence ID" value="NED97162.1"/>
    <property type="molecule type" value="Genomic_DNA"/>
</dbReference>
<dbReference type="InterPro" id="IPR002847">
    <property type="entry name" value="F420-0_gamma-glut_ligase-dom"/>
</dbReference>
<keyword evidence="1 11" id="KW-0436">Ligase</keyword>
<dbReference type="InterPro" id="IPR008225">
    <property type="entry name" value="F420-0_g-glutamyl_ligase"/>
</dbReference>
<keyword evidence="6" id="KW-0342">GTP-binding</keyword>
<comment type="caution">
    <text evidence="11">The sequence shown here is derived from an EMBL/GenBank/DDBJ whole genome shotgun (WGS) entry which is preliminary data.</text>
</comment>
<feature type="domain" description="Coenzyme F420:L-glutamate ligase-like" evidence="10">
    <location>
        <begin position="15"/>
        <end position="221"/>
    </location>
</feature>
<evidence type="ECO:0000256" key="2">
    <source>
        <dbReference type="ARBA" id="ARBA00022723"/>
    </source>
</evidence>
<dbReference type="Gene3D" id="3.40.109.10">
    <property type="entry name" value="NADH Oxidase"/>
    <property type="match status" value="1"/>
</dbReference>
<keyword evidence="3" id="KW-0547">Nucleotide-binding</keyword>
<evidence type="ECO:0000259" key="9">
    <source>
        <dbReference type="Pfam" id="PF00881"/>
    </source>
</evidence>
<keyword evidence="12" id="KW-1185">Reference proteome</keyword>
<reference evidence="11 12" key="1">
    <citation type="submission" date="2020-02" db="EMBL/GenBank/DDBJ databases">
        <authorList>
            <person name="Li X.-J."/>
            <person name="Feng X.-M."/>
        </authorList>
    </citation>
    <scope>NUCLEOTIDE SEQUENCE [LARGE SCALE GENOMIC DNA]</scope>
    <source>
        <strain evidence="11 12">CGMCC 4.7225</strain>
    </source>
</reference>
<dbReference type="Proteomes" id="UP000469185">
    <property type="component" value="Unassembled WGS sequence"/>
</dbReference>
<evidence type="ECO:0000256" key="6">
    <source>
        <dbReference type="ARBA" id="ARBA00023134"/>
    </source>
</evidence>
<dbReference type="Pfam" id="PF01996">
    <property type="entry name" value="F420_ligase"/>
    <property type="match status" value="1"/>
</dbReference>
<proteinExistence type="predicted"/>